<gene>
    <name evidence="1" type="ORF">PCL_07330</name>
</gene>
<evidence type="ECO:0000313" key="2">
    <source>
        <dbReference type="Proteomes" id="UP000245956"/>
    </source>
</evidence>
<dbReference type="AlphaFoldDB" id="A0A2U3DSC4"/>
<protein>
    <submittedName>
        <fullName evidence="1">Uncharacterized protein</fullName>
    </submittedName>
</protein>
<comment type="caution">
    <text evidence="1">The sequence shown here is derived from an EMBL/GenBank/DDBJ whole genome shotgun (WGS) entry which is preliminary data.</text>
</comment>
<evidence type="ECO:0000313" key="1">
    <source>
        <dbReference type="EMBL" id="PWI65153.1"/>
    </source>
</evidence>
<proteinExistence type="predicted"/>
<sequence>MSSPVLIRHYVENTTMASYRSHGQKRPPKEAKKVKETAFTIASIHLSTFETQNSTHPSPRRKTPRPITMKTDAATVIVAVFSAGLASAWRTRPLPNQGEKGCETHADCGGCDGNADLDSMFQDGAANGFGTKTCYTCKKVWHTEGNYDGPSKKCLAQQYSDWELEWVGFSILSLH</sequence>
<name>A0A2U3DSC4_PURLI</name>
<accession>A0A2U3DSC4</accession>
<organism evidence="1 2">
    <name type="scientific">Purpureocillium lilacinum</name>
    <name type="common">Paecilomyces lilacinus</name>
    <dbReference type="NCBI Taxonomy" id="33203"/>
    <lineage>
        <taxon>Eukaryota</taxon>
        <taxon>Fungi</taxon>
        <taxon>Dikarya</taxon>
        <taxon>Ascomycota</taxon>
        <taxon>Pezizomycotina</taxon>
        <taxon>Sordariomycetes</taxon>
        <taxon>Hypocreomycetidae</taxon>
        <taxon>Hypocreales</taxon>
        <taxon>Ophiocordycipitaceae</taxon>
        <taxon>Purpureocillium</taxon>
    </lineage>
</organism>
<reference evidence="1 2" key="1">
    <citation type="journal article" date="2016" name="Front. Microbiol.">
        <title>Genome and transcriptome sequences reveal the specific parasitism of the nematophagous Purpureocillium lilacinum 36-1.</title>
        <authorList>
            <person name="Xie J."/>
            <person name="Li S."/>
            <person name="Mo C."/>
            <person name="Xiao X."/>
            <person name="Peng D."/>
            <person name="Wang G."/>
            <person name="Xiao Y."/>
        </authorList>
    </citation>
    <scope>NUCLEOTIDE SEQUENCE [LARGE SCALE GENOMIC DNA]</scope>
    <source>
        <strain evidence="1 2">36-1</strain>
    </source>
</reference>
<dbReference type="EMBL" id="LCWV01000037">
    <property type="protein sequence ID" value="PWI65153.1"/>
    <property type="molecule type" value="Genomic_DNA"/>
</dbReference>
<dbReference type="Proteomes" id="UP000245956">
    <property type="component" value="Unassembled WGS sequence"/>
</dbReference>